<dbReference type="InterPro" id="IPR050620">
    <property type="entry name" value="Thioredoxin_H-type-like"/>
</dbReference>
<dbReference type="GeneID" id="24267037"/>
<dbReference type="EMBL" id="KQ001659">
    <property type="protein sequence ID" value="KJP88643.1"/>
    <property type="molecule type" value="Genomic_DNA"/>
</dbReference>
<dbReference type="Gene3D" id="3.40.30.10">
    <property type="entry name" value="Glutaredoxin"/>
    <property type="match status" value="1"/>
</dbReference>
<dbReference type="InterPro" id="IPR013766">
    <property type="entry name" value="Thioredoxin_domain"/>
</dbReference>
<dbReference type="PANTHER" id="PTHR10438">
    <property type="entry name" value="THIOREDOXIN"/>
    <property type="match status" value="1"/>
</dbReference>
<gene>
    <name evidence="3" type="ORF">AK88_01723</name>
</gene>
<dbReference type="PANTHER" id="PTHR10438:SF405">
    <property type="entry name" value="THIOREDOXIN DOMAIN-CONTAINING PROTEIN"/>
    <property type="match status" value="1"/>
</dbReference>
<dbReference type="SUPFAM" id="SSF52833">
    <property type="entry name" value="Thioredoxin-like"/>
    <property type="match status" value="1"/>
</dbReference>
<dbReference type="RefSeq" id="XP_012334781.1">
    <property type="nucleotide sequence ID" value="XM_012479358.1"/>
</dbReference>
<accession>A0A0D9QP12</accession>
<feature type="transmembrane region" description="Helical" evidence="1">
    <location>
        <begin position="6"/>
        <end position="28"/>
    </location>
</feature>
<dbReference type="VEuPathDB" id="PlasmoDB:AK88_01723"/>
<proteinExistence type="predicted"/>
<dbReference type="Pfam" id="PF00085">
    <property type="entry name" value="Thioredoxin"/>
    <property type="match status" value="1"/>
</dbReference>
<dbReference type="CDD" id="cd02947">
    <property type="entry name" value="TRX_family"/>
    <property type="match status" value="1"/>
</dbReference>
<keyword evidence="1" id="KW-0472">Membrane</keyword>
<sequence>MALICIGSVCFSLLHVGVIILFILNYFYTHLKKYLPNFLTCGEARRNEQIEASLQRREKNKDYTKSTYIDLAEGDSLSGVLESTKNVSVVVKFGATWCKPCNKIKAYFKNQTSTYTVTLVDVDVDIHETLRDEYNVKALPTFLFYVQIKNEWVLTERIEGSNQGDVEKAFQKYCVPKDS</sequence>
<dbReference type="InterPro" id="IPR036249">
    <property type="entry name" value="Thioredoxin-like_sf"/>
</dbReference>
<evidence type="ECO:0000259" key="2">
    <source>
        <dbReference type="Pfam" id="PF00085"/>
    </source>
</evidence>
<reference evidence="3 4" key="1">
    <citation type="submission" date="2014-03" db="EMBL/GenBank/DDBJ databases">
        <title>The Genome Sequence of Plasmodium fragile nilgiri.</title>
        <authorList>
            <consortium name="The Broad Institute Genomics Platform"/>
            <consortium name="The Broad Institute Genome Sequencing Center for Infectious Disease"/>
            <person name="Neafsey D."/>
            <person name="Duraisingh M."/>
            <person name="Young S.K."/>
            <person name="Zeng Q."/>
            <person name="Gargeya S."/>
            <person name="Abouelleil A."/>
            <person name="Alvarado L."/>
            <person name="Chapman S.B."/>
            <person name="Gainer-Dewar J."/>
            <person name="Goldberg J."/>
            <person name="Griggs A."/>
            <person name="Gujja S."/>
            <person name="Hansen M."/>
            <person name="Howarth C."/>
            <person name="Imamovic A."/>
            <person name="Larimer J."/>
            <person name="Pearson M."/>
            <person name="Poon T.W."/>
            <person name="Priest M."/>
            <person name="Roberts A."/>
            <person name="Saif S."/>
            <person name="Shea T."/>
            <person name="Sykes S."/>
            <person name="Wortman J."/>
            <person name="Nusbaum C."/>
            <person name="Birren B."/>
        </authorList>
    </citation>
    <scope>NUCLEOTIDE SEQUENCE [LARGE SCALE GENOMIC DNA]</scope>
    <source>
        <strain evidence="4">nilgiri</strain>
    </source>
</reference>
<evidence type="ECO:0000256" key="1">
    <source>
        <dbReference type="SAM" id="Phobius"/>
    </source>
</evidence>
<keyword evidence="1" id="KW-1133">Transmembrane helix</keyword>
<keyword evidence="1" id="KW-0812">Transmembrane</keyword>
<evidence type="ECO:0000313" key="3">
    <source>
        <dbReference type="EMBL" id="KJP88643.1"/>
    </source>
</evidence>
<evidence type="ECO:0000313" key="4">
    <source>
        <dbReference type="Proteomes" id="UP000054561"/>
    </source>
</evidence>
<dbReference type="AlphaFoldDB" id="A0A0D9QP12"/>
<name>A0A0D9QP12_PLAFR</name>
<dbReference type="OMA" id="GATWCKP"/>
<organism evidence="3 4">
    <name type="scientific">Plasmodium fragile</name>
    <dbReference type="NCBI Taxonomy" id="5857"/>
    <lineage>
        <taxon>Eukaryota</taxon>
        <taxon>Sar</taxon>
        <taxon>Alveolata</taxon>
        <taxon>Apicomplexa</taxon>
        <taxon>Aconoidasida</taxon>
        <taxon>Haemosporida</taxon>
        <taxon>Plasmodiidae</taxon>
        <taxon>Plasmodium</taxon>
        <taxon>Plasmodium (Plasmodium)</taxon>
    </lineage>
</organism>
<keyword evidence="4" id="KW-1185">Reference proteome</keyword>
<dbReference type="OrthoDB" id="2121326at2759"/>
<feature type="domain" description="Thioredoxin" evidence="2">
    <location>
        <begin position="85"/>
        <end position="162"/>
    </location>
</feature>
<protein>
    <recommendedName>
        <fullName evidence="2">Thioredoxin domain-containing protein</fullName>
    </recommendedName>
</protein>
<dbReference type="Proteomes" id="UP000054561">
    <property type="component" value="Unassembled WGS sequence"/>
</dbReference>